<dbReference type="SUPFAM" id="SSF58104">
    <property type="entry name" value="Methyl-accepting chemotaxis protein (MCP) signaling domain"/>
    <property type="match status" value="1"/>
</dbReference>
<keyword evidence="5" id="KW-1133">Transmembrane helix</keyword>
<organism evidence="8 9">
    <name type="scientific">Vibrio diazotrophicus</name>
    <dbReference type="NCBI Taxonomy" id="685"/>
    <lineage>
        <taxon>Bacteria</taxon>
        <taxon>Pseudomonadati</taxon>
        <taxon>Pseudomonadota</taxon>
        <taxon>Gammaproteobacteria</taxon>
        <taxon>Vibrionales</taxon>
        <taxon>Vibrionaceae</taxon>
        <taxon>Vibrio</taxon>
    </lineage>
</organism>
<dbReference type="SMART" id="SM00283">
    <property type="entry name" value="MA"/>
    <property type="match status" value="1"/>
</dbReference>
<evidence type="ECO:0000256" key="2">
    <source>
        <dbReference type="ARBA" id="ARBA00023224"/>
    </source>
</evidence>
<name>A0A329EHG2_VIBDI</name>
<feature type="domain" description="HAMP" evidence="7">
    <location>
        <begin position="299"/>
        <end position="353"/>
    </location>
</feature>
<keyword evidence="5" id="KW-0812">Transmembrane</keyword>
<protein>
    <submittedName>
        <fullName evidence="8">Methyl-accepting chemotaxis protein</fullName>
    </submittedName>
</protein>
<sequence length="631" mass="69010">MLRTLLINILNWCYNHRANVTISKSGLAHINPNPLIIKNNASHFVVGILIYMKNFSFKNKIIALIASIITVTIFVSYMSVNHFISGYIYESDTARIKHNIDLVTAQLERALQEKLTLTKSLNFSMMDIADTKESTGFASIVLVTNGYAFDDTANSLDDEQTETYLKLAEQLTEEPTMSDVEMVDGKPTVRISLRKYDGSANFFTLDISNLKDVIEAYSLPGSYMELISANQITIFSDKSSDNVIPVSKQFSIDGQNWSLNGYIDLDNIQTNTDSLNWEITLALLISAAIIICLSVPMLNFAFKPLMRLKELVADLSQGNGDLTQRLTVTSNDEIGEISTSINRFIEQLQGMFIEVSSSSSKIDTAVSHLSSQSQSNMQMLNAHTIETEQVITAIDEMSATAGSIAQSAADAAKLTELTNAYADESKQTVNQAVQSVTALEADVAEMANTISAMNQDTKQIGSVLQVIGDIAEQTNLLALNAAIEAARAGEQGRGFAVVADEVRALAARTQQSTGQINDMLSKLNNTSENVVSKMETTRRSCEATSQSTHKVMESLNTVTTSVVEINDLNTLMATSAEQQSHVTEEVSRNMATIQELIGELNNSASQTNTISQELRGTSTDLSDVVTQFKVH</sequence>
<dbReference type="PROSITE" id="PS50885">
    <property type="entry name" value="HAMP"/>
    <property type="match status" value="1"/>
</dbReference>
<evidence type="ECO:0000256" key="3">
    <source>
        <dbReference type="ARBA" id="ARBA00029447"/>
    </source>
</evidence>
<dbReference type="InterPro" id="IPR003660">
    <property type="entry name" value="HAMP_dom"/>
</dbReference>
<dbReference type="GO" id="GO:0016020">
    <property type="term" value="C:membrane"/>
    <property type="evidence" value="ECO:0007669"/>
    <property type="project" value="UniProtKB-SubCell"/>
</dbReference>
<dbReference type="CDD" id="cd11386">
    <property type="entry name" value="MCP_signal"/>
    <property type="match status" value="1"/>
</dbReference>
<evidence type="ECO:0000256" key="1">
    <source>
        <dbReference type="ARBA" id="ARBA00004370"/>
    </source>
</evidence>
<dbReference type="PROSITE" id="PS50111">
    <property type="entry name" value="CHEMOTAXIS_TRANSDUC_2"/>
    <property type="match status" value="1"/>
</dbReference>
<evidence type="ECO:0000259" key="7">
    <source>
        <dbReference type="PROSITE" id="PS50885"/>
    </source>
</evidence>
<evidence type="ECO:0000313" key="8">
    <source>
        <dbReference type="EMBL" id="RAS65139.1"/>
    </source>
</evidence>
<gene>
    <name evidence="8" type="ORF">DET48_10811</name>
</gene>
<accession>A0A329EHG2</accession>
<dbReference type="PANTHER" id="PTHR32089">
    <property type="entry name" value="METHYL-ACCEPTING CHEMOTAXIS PROTEIN MCPB"/>
    <property type="match status" value="1"/>
</dbReference>
<feature type="transmembrane region" description="Helical" evidence="5">
    <location>
        <begin position="279"/>
        <end position="302"/>
    </location>
</feature>
<dbReference type="CDD" id="cd06225">
    <property type="entry name" value="HAMP"/>
    <property type="match status" value="1"/>
</dbReference>
<dbReference type="SMART" id="SM00304">
    <property type="entry name" value="HAMP"/>
    <property type="match status" value="1"/>
</dbReference>
<dbReference type="InterPro" id="IPR004089">
    <property type="entry name" value="MCPsignal_dom"/>
</dbReference>
<dbReference type="GO" id="GO:0007165">
    <property type="term" value="P:signal transduction"/>
    <property type="evidence" value="ECO:0007669"/>
    <property type="project" value="UniProtKB-KW"/>
</dbReference>
<dbReference type="Pfam" id="PF00672">
    <property type="entry name" value="HAMP"/>
    <property type="match status" value="1"/>
</dbReference>
<dbReference type="FunFam" id="1.10.287.950:FF:000001">
    <property type="entry name" value="Methyl-accepting chemotaxis sensory transducer"/>
    <property type="match status" value="1"/>
</dbReference>
<evidence type="ECO:0000259" key="6">
    <source>
        <dbReference type="PROSITE" id="PS50111"/>
    </source>
</evidence>
<comment type="subcellular location">
    <subcellularLocation>
        <location evidence="1">Membrane</location>
    </subcellularLocation>
</comment>
<feature type="transmembrane region" description="Helical" evidence="5">
    <location>
        <begin position="61"/>
        <end position="80"/>
    </location>
</feature>
<evidence type="ECO:0000256" key="5">
    <source>
        <dbReference type="SAM" id="Phobius"/>
    </source>
</evidence>
<keyword evidence="5" id="KW-0472">Membrane</keyword>
<evidence type="ECO:0000313" key="9">
    <source>
        <dbReference type="Proteomes" id="UP000248729"/>
    </source>
</evidence>
<keyword evidence="2 4" id="KW-0807">Transducer</keyword>
<dbReference type="EMBL" id="QLTR01000008">
    <property type="protein sequence ID" value="RAS65139.1"/>
    <property type="molecule type" value="Genomic_DNA"/>
</dbReference>
<comment type="similarity">
    <text evidence="3">Belongs to the methyl-accepting chemotaxis (MCP) protein family.</text>
</comment>
<dbReference type="Proteomes" id="UP000248729">
    <property type="component" value="Unassembled WGS sequence"/>
</dbReference>
<feature type="domain" description="Methyl-accepting transducer" evidence="6">
    <location>
        <begin position="358"/>
        <end position="594"/>
    </location>
</feature>
<proteinExistence type="inferred from homology"/>
<evidence type="ECO:0000256" key="4">
    <source>
        <dbReference type="PROSITE-ProRule" id="PRU00284"/>
    </source>
</evidence>
<reference evidence="8 9" key="1">
    <citation type="submission" date="2018-06" db="EMBL/GenBank/DDBJ databases">
        <title>Freshwater and sediment microbial communities from various areas in North America, analyzing microbe dynamics in response to fracking.</title>
        <authorList>
            <person name="Lamendella R."/>
        </authorList>
    </citation>
    <scope>NUCLEOTIDE SEQUENCE [LARGE SCALE GENOMIC DNA]</scope>
    <source>
        <strain evidence="8 9">99A</strain>
    </source>
</reference>
<dbReference type="GO" id="GO:0006935">
    <property type="term" value="P:chemotaxis"/>
    <property type="evidence" value="ECO:0007669"/>
    <property type="project" value="UniProtKB-ARBA"/>
</dbReference>
<dbReference type="Gene3D" id="1.10.287.950">
    <property type="entry name" value="Methyl-accepting chemotaxis protein"/>
    <property type="match status" value="1"/>
</dbReference>
<dbReference type="Pfam" id="PF00015">
    <property type="entry name" value="MCPsignal"/>
    <property type="match status" value="1"/>
</dbReference>
<comment type="caution">
    <text evidence="8">The sequence shown here is derived from an EMBL/GenBank/DDBJ whole genome shotgun (WGS) entry which is preliminary data.</text>
</comment>
<dbReference type="PANTHER" id="PTHR32089:SF55">
    <property type="entry name" value="METHYL ACCEPTING SENSORY TRANSDUCER WITH CACHE_2 SMALL MOLECULE BINDING DOMAIN"/>
    <property type="match status" value="1"/>
</dbReference>
<dbReference type="AlphaFoldDB" id="A0A329EHG2"/>